<accession>A0AAV4LJV2</accession>
<feature type="transmembrane region" description="Helical" evidence="1">
    <location>
        <begin position="12"/>
        <end position="29"/>
    </location>
</feature>
<protein>
    <submittedName>
        <fullName evidence="2">Uncharacterized protein</fullName>
    </submittedName>
</protein>
<gene>
    <name evidence="2" type="ORF">DNHGIG_36120</name>
</gene>
<sequence length="195" mass="21414">MFGVWSSLLTDFAGILLTGLAIKIMDDFLDIEYDQCLGKRTLAIRLGRASLPYTLLLLALGCALTLSYSLSLFLGSYAVGMTHDWAEKMPTRLPGYAEMAGAFLVSMIIVGFMPAIWGVTMMATVQLLDDIFDIHKDSQTGQRNMVLLLGMVETTLLLLIFFLVSVLLNAMGTVLVLLAMPFVHMILEFTGGHKP</sequence>
<name>A0AAV4LJV2_9BACL</name>
<organism evidence="2 3">
    <name type="scientific">Collibacillus ludicampi</name>
    <dbReference type="NCBI Taxonomy" id="2771369"/>
    <lineage>
        <taxon>Bacteria</taxon>
        <taxon>Bacillati</taxon>
        <taxon>Bacillota</taxon>
        <taxon>Bacilli</taxon>
        <taxon>Bacillales</taxon>
        <taxon>Alicyclobacillaceae</taxon>
        <taxon>Collibacillus</taxon>
    </lineage>
</organism>
<evidence type="ECO:0000313" key="3">
    <source>
        <dbReference type="Proteomes" id="UP001057291"/>
    </source>
</evidence>
<evidence type="ECO:0000313" key="2">
    <source>
        <dbReference type="EMBL" id="GIM48063.1"/>
    </source>
</evidence>
<evidence type="ECO:0000256" key="1">
    <source>
        <dbReference type="SAM" id="Phobius"/>
    </source>
</evidence>
<proteinExistence type="predicted"/>
<keyword evidence="1" id="KW-0812">Transmembrane</keyword>
<reference evidence="2" key="1">
    <citation type="journal article" date="2023" name="Int. J. Syst. Evol. Microbiol.">
        <title>Collibacillus ludicampi gen. nov., sp. nov., a new soil bacterium of the family Alicyclobacillaceae.</title>
        <authorList>
            <person name="Jojima T."/>
            <person name="Ioku Y."/>
            <person name="Fukuta Y."/>
            <person name="Shirasaka N."/>
            <person name="Matsumura Y."/>
            <person name="Mori M."/>
        </authorList>
    </citation>
    <scope>NUCLEOTIDE SEQUENCE</scope>
    <source>
        <strain evidence="2">TP075</strain>
    </source>
</reference>
<feature type="transmembrane region" description="Helical" evidence="1">
    <location>
        <begin position="99"/>
        <end position="125"/>
    </location>
</feature>
<keyword evidence="1" id="KW-0472">Membrane</keyword>
<dbReference type="RefSeq" id="WP_282200975.1">
    <property type="nucleotide sequence ID" value="NZ_BOQE01000001.1"/>
</dbReference>
<feature type="transmembrane region" description="Helical" evidence="1">
    <location>
        <begin position="50"/>
        <end position="79"/>
    </location>
</feature>
<comment type="caution">
    <text evidence="2">The sequence shown here is derived from an EMBL/GenBank/DDBJ whole genome shotgun (WGS) entry which is preliminary data.</text>
</comment>
<dbReference type="Proteomes" id="UP001057291">
    <property type="component" value="Unassembled WGS sequence"/>
</dbReference>
<dbReference type="AlphaFoldDB" id="A0AAV4LJV2"/>
<keyword evidence="1" id="KW-1133">Transmembrane helix</keyword>
<dbReference type="EMBL" id="BOQE01000001">
    <property type="protein sequence ID" value="GIM48063.1"/>
    <property type="molecule type" value="Genomic_DNA"/>
</dbReference>
<keyword evidence="3" id="KW-1185">Reference proteome</keyword>